<keyword evidence="3" id="KW-1185">Reference proteome</keyword>
<comment type="caution">
    <text evidence="2">The sequence shown here is derived from an EMBL/GenBank/DDBJ whole genome shotgun (WGS) entry which is preliminary data.</text>
</comment>
<gene>
    <name evidence="2" type="ORF">PUN28_004722</name>
</gene>
<dbReference type="EMBL" id="JADYXP020000004">
    <property type="protein sequence ID" value="KAL0125864.1"/>
    <property type="molecule type" value="Genomic_DNA"/>
</dbReference>
<sequence length="167" mass="19045">MQWTRAGGSGSASRSKSSEHHLSVHTEERYTHMYTYIGARHVCKNAQEFRYIPEAEICSPHVYAKDTMHILLAQCKGCTMRRKYRLPRGTQISFNSPRETNGRNCSRGAFKVDCTHIFLSFDFLSIGIVTLNVSFLRTYFSLSRCDIYSMQSTIHPPNIIGSPMVIV</sequence>
<reference evidence="2 3" key="1">
    <citation type="submission" date="2023-03" db="EMBL/GenBank/DDBJ databases">
        <title>High recombination rates correlate with genetic variation in Cardiocondyla obscurior ants.</title>
        <authorList>
            <person name="Errbii M."/>
        </authorList>
    </citation>
    <scope>NUCLEOTIDE SEQUENCE [LARGE SCALE GENOMIC DNA]</scope>
    <source>
        <strain evidence="2">Alpha-2009</strain>
        <tissue evidence="2">Whole body</tissue>
    </source>
</reference>
<organism evidence="2 3">
    <name type="scientific">Cardiocondyla obscurior</name>
    <dbReference type="NCBI Taxonomy" id="286306"/>
    <lineage>
        <taxon>Eukaryota</taxon>
        <taxon>Metazoa</taxon>
        <taxon>Ecdysozoa</taxon>
        <taxon>Arthropoda</taxon>
        <taxon>Hexapoda</taxon>
        <taxon>Insecta</taxon>
        <taxon>Pterygota</taxon>
        <taxon>Neoptera</taxon>
        <taxon>Endopterygota</taxon>
        <taxon>Hymenoptera</taxon>
        <taxon>Apocrita</taxon>
        <taxon>Aculeata</taxon>
        <taxon>Formicoidea</taxon>
        <taxon>Formicidae</taxon>
        <taxon>Myrmicinae</taxon>
        <taxon>Cardiocondyla</taxon>
    </lineage>
</organism>
<protein>
    <submittedName>
        <fullName evidence="2">Uncharacterized protein</fullName>
    </submittedName>
</protein>
<evidence type="ECO:0000313" key="2">
    <source>
        <dbReference type="EMBL" id="KAL0125864.1"/>
    </source>
</evidence>
<dbReference type="Proteomes" id="UP001430953">
    <property type="component" value="Unassembled WGS sequence"/>
</dbReference>
<feature type="region of interest" description="Disordered" evidence="1">
    <location>
        <begin position="1"/>
        <end position="23"/>
    </location>
</feature>
<name>A0AAW2GGA4_9HYME</name>
<evidence type="ECO:0000313" key="3">
    <source>
        <dbReference type="Proteomes" id="UP001430953"/>
    </source>
</evidence>
<dbReference type="AlphaFoldDB" id="A0AAW2GGA4"/>
<accession>A0AAW2GGA4</accession>
<proteinExistence type="predicted"/>
<evidence type="ECO:0000256" key="1">
    <source>
        <dbReference type="SAM" id="MobiDB-lite"/>
    </source>
</evidence>